<keyword evidence="7 11" id="KW-0665">Pyrimidine biosynthesis</keyword>
<dbReference type="EMBL" id="JAFBEC010000004">
    <property type="protein sequence ID" value="MBM7632521.1"/>
    <property type="molecule type" value="Genomic_DNA"/>
</dbReference>
<dbReference type="InterPro" id="IPR017938">
    <property type="entry name" value="Riboflavin_synthase-like_b-brl"/>
</dbReference>
<dbReference type="InterPro" id="IPR019480">
    <property type="entry name" value="Dihydroorotate_DH_Fe-S-bd"/>
</dbReference>
<dbReference type="InterPro" id="IPR023455">
    <property type="entry name" value="Dihydroorotate_DHASE_ETsu"/>
</dbReference>
<dbReference type="Proteomes" id="UP000741863">
    <property type="component" value="Unassembled WGS sequence"/>
</dbReference>
<keyword evidence="3 11" id="KW-0285">Flavoprotein</keyword>
<comment type="function">
    <text evidence="11">Responsible for channeling the electrons from the oxidation of dihydroorotate from the FMN redox center in the PyrD type B subunit to the ultimate electron acceptor NAD(+).</text>
</comment>
<evidence type="ECO:0000256" key="10">
    <source>
        <dbReference type="ARBA" id="ARBA00023014"/>
    </source>
</evidence>
<feature type="binding site" evidence="11">
    <location>
        <begin position="51"/>
        <end position="54"/>
    </location>
    <ligand>
        <name>FAD</name>
        <dbReference type="ChEBI" id="CHEBI:57692"/>
    </ligand>
</feature>
<evidence type="ECO:0000256" key="6">
    <source>
        <dbReference type="ARBA" id="ARBA00022827"/>
    </source>
</evidence>
<dbReference type="Gene3D" id="3.40.50.80">
    <property type="entry name" value="Nucleotide-binding domain of ferredoxin-NADP reductase (FNR) module"/>
    <property type="match status" value="1"/>
</dbReference>
<sequence>MKSVPLKVVRNQEIAEETYEMILSGELVQEMNRPGTFLHIKIPSSHHVLRRPISIASVNQELGTCTLVYKCTGEGTRALTNVRPNDCLQVLGPLGGQGFPTEEPSTDQEVTLIGGGVGVPPMYFAARSLSERNIPFRVILGFQTEAAVFYEEAFKQLQAMDVTIMTDDGSYGEKGTVIDALQNLEQPSTYIYTCGPRGMLKAVKAAAQHDTTVYVSLEEHMGCGIGACFACVCKTEDETSYVKICTDGPVFQSNEVLL</sequence>
<dbReference type="CDD" id="cd06218">
    <property type="entry name" value="DHOD_e_trans"/>
    <property type="match status" value="1"/>
</dbReference>
<keyword evidence="2 11" id="KW-0813">Transport</keyword>
<feature type="binding site" evidence="11">
    <location>
        <position position="223"/>
    </location>
    <ligand>
        <name>[2Fe-2S] cluster</name>
        <dbReference type="ChEBI" id="CHEBI:190135"/>
    </ligand>
</feature>
<feature type="binding site" evidence="11">
    <location>
        <position position="231"/>
    </location>
    <ligand>
        <name>[2Fe-2S] cluster</name>
        <dbReference type="ChEBI" id="CHEBI:190135"/>
    </ligand>
</feature>
<evidence type="ECO:0000256" key="2">
    <source>
        <dbReference type="ARBA" id="ARBA00022448"/>
    </source>
</evidence>
<comment type="caution">
    <text evidence="11">Lacks conserved residue(s) required for the propagation of feature annotation.</text>
</comment>
<evidence type="ECO:0000256" key="5">
    <source>
        <dbReference type="ARBA" id="ARBA00022723"/>
    </source>
</evidence>
<dbReference type="InterPro" id="IPR012165">
    <property type="entry name" value="Cyt_c3_hydrogenase_gsu"/>
</dbReference>
<evidence type="ECO:0000256" key="1">
    <source>
        <dbReference type="ARBA" id="ARBA00006422"/>
    </source>
</evidence>
<evidence type="ECO:0000313" key="14">
    <source>
        <dbReference type="Proteomes" id="UP000741863"/>
    </source>
</evidence>
<dbReference type="PANTHER" id="PTHR43513:SF3">
    <property type="entry name" value="DIHYDROOROTATE DEHYDROGENASE B (NAD(+)), ELECTRON TRANSFER SUBUNIT-RELATED"/>
    <property type="match status" value="1"/>
</dbReference>
<comment type="cofactor">
    <cofactor evidence="11">
        <name>[2Fe-2S] cluster</name>
        <dbReference type="ChEBI" id="CHEBI:190135"/>
    </cofactor>
    <text evidence="11">Binds 1 [2Fe-2S] cluster per subunit.</text>
</comment>
<dbReference type="Gene3D" id="2.40.30.10">
    <property type="entry name" value="Translation factors"/>
    <property type="match status" value="1"/>
</dbReference>
<protein>
    <recommendedName>
        <fullName evidence="11">Dihydroorotate dehydrogenase B (NAD(+)), electron transfer subunit</fullName>
    </recommendedName>
    <alternativeName>
        <fullName evidence="11">Dihydroorotate oxidase B, electron transfer subunit</fullName>
    </alternativeName>
</protein>
<feature type="domain" description="FAD-binding FR-type" evidence="12">
    <location>
        <begin position="1"/>
        <end position="100"/>
    </location>
</feature>
<comment type="pathway">
    <text evidence="11">Pyrimidine metabolism; UMP biosynthesis via de novo pathway; orotate from (S)-dihydroorotate (NAD(+) route): step 1/1.</text>
</comment>
<feature type="binding site" evidence="11">
    <location>
        <begin position="75"/>
        <end position="76"/>
    </location>
    <ligand>
        <name>FAD</name>
        <dbReference type="ChEBI" id="CHEBI:57692"/>
    </ligand>
</feature>
<dbReference type="Pfam" id="PF10418">
    <property type="entry name" value="DHODB_Fe-S_bind"/>
    <property type="match status" value="1"/>
</dbReference>
<dbReference type="PROSITE" id="PS51384">
    <property type="entry name" value="FAD_FR"/>
    <property type="match status" value="1"/>
</dbReference>
<evidence type="ECO:0000256" key="11">
    <source>
        <dbReference type="HAMAP-Rule" id="MF_01211"/>
    </source>
</evidence>
<proteinExistence type="inferred from homology"/>
<dbReference type="InterPro" id="IPR008333">
    <property type="entry name" value="Cbr1-like_FAD-bd_dom"/>
</dbReference>
<comment type="cofactor">
    <cofactor evidence="11">
        <name>FAD</name>
        <dbReference type="ChEBI" id="CHEBI:57692"/>
    </cofactor>
    <text evidence="11">Binds 1 FAD per subunit.</text>
</comment>
<feature type="binding site" evidence="11">
    <location>
        <position position="245"/>
    </location>
    <ligand>
        <name>[2Fe-2S] cluster</name>
        <dbReference type="ChEBI" id="CHEBI:190135"/>
    </ligand>
</feature>
<dbReference type="InterPro" id="IPR037117">
    <property type="entry name" value="Dihydroorotate_DH_ele_sf"/>
</dbReference>
<dbReference type="InterPro" id="IPR017927">
    <property type="entry name" value="FAD-bd_FR_type"/>
</dbReference>
<evidence type="ECO:0000256" key="7">
    <source>
        <dbReference type="ARBA" id="ARBA00022975"/>
    </source>
</evidence>
<dbReference type="HAMAP" id="MF_01211">
    <property type="entry name" value="DHODB_Fe_S_bind"/>
    <property type="match status" value="1"/>
</dbReference>
<dbReference type="SUPFAM" id="SSF63380">
    <property type="entry name" value="Riboflavin synthase domain-like"/>
    <property type="match status" value="1"/>
</dbReference>
<keyword evidence="10 11" id="KW-0411">Iron-sulfur</keyword>
<dbReference type="InterPro" id="IPR039261">
    <property type="entry name" value="FNR_nucleotide-bd"/>
</dbReference>
<comment type="subunit">
    <text evidence="11">Heterotetramer of 2 PyrK and 2 PyrD type B subunits.</text>
</comment>
<comment type="similarity">
    <text evidence="1 11">Belongs to the PyrK family.</text>
</comment>
<comment type="caution">
    <text evidence="13">The sequence shown here is derived from an EMBL/GenBank/DDBJ whole genome shotgun (WGS) entry which is preliminary data.</text>
</comment>
<dbReference type="InterPro" id="IPR001433">
    <property type="entry name" value="OxRdtase_FAD/NAD-bd"/>
</dbReference>
<keyword evidence="14" id="KW-1185">Reference proteome</keyword>
<keyword evidence="6 11" id="KW-0274">FAD</keyword>
<keyword evidence="5 11" id="KW-0479">Metal-binding</keyword>
<accession>A0ABS2PBK1</accession>
<dbReference type="RefSeq" id="WP_204696824.1">
    <property type="nucleotide sequence ID" value="NZ_JAFBEC010000004.1"/>
</dbReference>
<keyword evidence="8 11" id="KW-0249">Electron transport</keyword>
<organism evidence="13 14">
    <name type="scientific">Geomicrobium sediminis</name>
    <dbReference type="NCBI Taxonomy" id="1347788"/>
    <lineage>
        <taxon>Bacteria</taxon>
        <taxon>Bacillati</taxon>
        <taxon>Bacillota</taxon>
        <taxon>Bacilli</taxon>
        <taxon>Bacillales</taxon>
        <taxon>Geomicrobium</taxon>
    </lineage>
</organism>
<evidence type="ECO:0000259" key="12">
    <source>
        <dbReference type="PROSITE" id="PS51384"/>
    </source>
</evidence>
<dbReference type="PIRSF" id="PIRSF006816">
    <property type="entry name" value="Cyc3_hyd_g"/>
    <property type="match status" value="1"/>
</dbReference>
<keyword evidence="9 11" id="KW-0408">Iron</keyword>
<name>A0ABS2PBK1_9BACL</name>
<gene>
    <name evidence="11" type="primary">pyrK</name>
    <name evidence="13" type="ORF">JOD17_001615</name>
</gene>
<keyword evidence="4 11" id="KW-0001">2Fe-2S</keyword>
<dbReference type="PANTHER" id="PTHR43513">
    <property type="entry name" value="DIHYDROOROTATE DEHYDROGENASE B (NAD(+)), ELECTRON TRANSFER SUBUNIT"/>
    <property type="match status" value="1"/>
</dbReference>
<dbReference type="Gene3D" id="2.10.240.10">
    <property type="entry name" value="Dihydroorotate dehydrogenase, electron transfer subunit"/>
    <property type="match status" value="1"/>
</dbReference>
<dbReference type="Pfam" id="PF00175">
    <property type="entry name" value="NAD_binding_1"/>
    <property type="match status" value="1"/>
</dbReference>
<evidence type="ECO:0000313" key="13">
    <source>
        <dbReference type="EMBL" id="MBM7632521.1"/>
    </source>
</evidence>
<evidence type="ECO:0000256" key="8">
    <source>
        <dbReference type="ARBA" id="ARBA00022982"/>
    </source>
</evidence>
<dbReference type="InterPro" id="IPR050353">
    <property type="entry name" value="PyrK_electron_transfer"/>
</dbReference>
<reference evidence="13 14" key="1">
    <citation type="submission" date="2021-01" db="EMBL/GenBank/DDBJ databases">
        <title>Genomic Encyclopedia of Type Strains, Phase IV (KMG-IV): sequencing the most valuable type-strain genomes for metagenomic binning, comparative biology and taxonomic classification.</title>
        <authorList>
            <person name="Goeker M."/>
        </authorList>
    </citation>
    <scope>NUCLEOTIDE SEQUENCE [LARGE SCALE GENOMIC DNA]</scope>
    <source>
        <strain evidence="13 14">DSM 25540</strain>
    </source>
</reference>
<feature type="binding site" evidence="11">
    <location>
        <position position="228"/>
    </location>
    <ligand>
        <name>[2Fe-2S] cluster</name>
        <dbReference type="ChEBI" id="CHEBI:190135"/>
    </ligand>
</feature>
<dbReference type="SUPFAM" id="SSF52343">
    <property type="entry name" value="Ferredoxin reductase-like, C-terminal NADP-linked domain"/>
    <property type="match status" value="1"/>
</dbReference>
<evidence type="ECO:0000256" key="9">
    <source>
        <dbReference type="ARBA" id="ARBA00023004"/>
    </source>
</evidence>
<dbReference type="Pfam" id="PF00970">
    <property type="entry name" value="FAD_binding_6"/>
    <property type="match status" value="1"/>
</dbReference>
<evidence type="ECO:0000256" key="3">
    <source>
        <dbReference type="ARBA" id="ARBA00022630"/>
    </source>
</evidence>
<evidence type="ECO:0000256" key="4">
    <source>
        <dbReference type="ARBA" id="ARBA00022714"/>
    </source>
</evidence>